<feature type="domain" description="SMODS and SLOG-associating 2TM effector" evidence="3">
    <location>
        <begin position="178"/>
        <end position="298"/>
    </location>
</feature>
<feature type="compositionally biased region" description="Basic and acidic residues" evidence="1">
    <location>
        <begin position="1"/>
        <end position="12"/>
    </location>
</feature>
<feature type="compositionally biased region" description="Polar residues" evidence="1">
    <location>
        <begin position="84"/>
        <end position="98"/>
    </location>
</feature>
<evidence type="ECO:0000313" key="5">
    <source>
        <dbReference type="Proteomes" id="UP000053593"/>
    </source>
</evidence>
<evidence type="ECO:0000313" key="4">
    <source>
        <dbReference type="EMBL" id="KIK63082.1"/>
    </source>
</evidence>
<gene>
    <name evidence="4" type="ORF">GYMLUDRAFT_72319</name>
</gene>
<dbReference type="EMBL" id="KN834765">
    <property type="protein sequence ID" value="KIK63082.1"/>
    <property type="molecule type" value="Genomic_DNA"/>
</dbReference>
<protein>
    <recommendedName>
        <fullName evidence="3">SMODS and SLOG-associating 2TM effector domain-containing protein</fullName>
    </recommendedName>
</protein>
<proteinExistence type="predicted"/>
<keyword evidence="2" id="KW-1133">Transmembrane helix</keyword>
<feature type="transmembrane region" description="Helical" evidence="2">
    <location>
        <begin position="222"/>
        <end position="241"/>
    </location>
</feature>
<dbReference type="NCBIfam" id="NF033635">
    <property type="entry name" value="SLATT_fungal"/>
    <property type="match status" value="1"/>
</dbReference>
<feature type="transmembrane region" description="Helical" evidence="2">
    <location>
        <begin position="194"/>
        <end position="216"/>
    </location>
</feature>
<reference evidence="4 5" key="1">
    <citation type="submission" date="2014-04" db="EMBL/GenBank/DDBJ databases">
        <title>Evolutionary Origins and Diversification of the Mycorrhizal Mutualists.</title>
        <authorList>
            <consortium name="DOE Joint Genome Institute"/>
            <consortium name="Mycorrhizal Genomics Consortium"/>
            <person name="Kohler A."/>
            <person name="Kuo A."/>
            <person name="Nagy L.G."/>
            <person name="Floudas D."/>
            <person name="Copeland A."/>
            <person name="Barry K.W."/>
            <person name="Cichocki N."/>
            <person name="Veneault-Fourrey C."/>
            <person name="LaButti K."/>
            <person name="Lindquist E.A."/>
            <person name="Lipzen A."/>
            <person name="Lundell T."/>
            <person name="Morin E."/>
            <person name="Murat C."/>
            <person name="Riley R."/>
            <person name="Ohm R."/>
            <person name="Sun H."/>
            <person name="Tunlid A."/>
            <person name="Henrissat B."/>
            <person name="Grigoriev I.V."/>
            <person name="Hibbett D.S."/>
            <person name="Martin F."/>
        </authorList>
    </citation>
    <scope>NUCLEOTIDE SEQUENCE [LARGE SCALE GENOMIC DNA]</scope>
    <source>
        <strain evidence="4 5">FD-317 M1</strain>
    </source>
</reference>
<dbReference type="AlphaFoldDB" id="A0A0D0CUA6"/>
<feature type="region of interest" description="Disordered" evidence="1">
    <location>
        <begin position="1"/>
        <end position="136"/>
    </location>
</feature>
<dbReference type="Proteomes" id="UP000053593">
    <property type="component" value="Unassembled WGS sequence"/>
</dbReference>
<organism evidence="4 5">
    <name type="scientific">Collybiopsis luxurians FD-317 M1</name>
    <dbReference type="NCBI Taxonomy" id="944289"/>
    <lineage>
        <taxon>Eukaryota</taxon>
        <taxon>Fungi</taxon>
        <taxon>Dikarya</taxon>
        <taxon>Basidiomycota</taxon>
        <taxon>Agaricomycotina</taxon>
        <taxon>Agaricomycetes</taxon>
        <taxon>Agaricomycetidae</taxon>
        <taxon>Agaricales</taxon>
        <taxon>Marasmiineae</taxon>
        <taxon>Omphalotaceae</taxon>
        <taxon>Collybiopsis</taxon>
        <taxon>Collybiopsis luxurians</taxon>
    </lineage>
</organism>
<accession>A0A0D0CUA6</accession>
<keyword evidence="2" id="KW-0812">Transmembrane</keyword>
<keyword evidence="2" id="KW-0472">Membrane</keyword>
<evidence type="ECO:0000259" key="3">
    <source>
        <dbReference type="Pfam" id="PF18142"/>
    </source>
</evidence>
<evidence type="ECO:0000256" key="2">
    <source>
        <dbReference type="SAM" id="Phobius"/>
    </source>
</evidence>
<keyword evidence="5" id="KW-1185">Reference proteome</keyword>
<dbReference type="Pfam" id="PF18142">
    <property type="entry name" value="SLATT_fungal"/>
    <property type="match status" value="1"/>
</dbReference>
<evidence type="ECO:0000256" key="1">
    <source>
        <dbReference type="SAM" id="MobiDB-lite"/>
    </source>
</evidence>
<dbReference type="OrthoDB" id="3245801at2759"/>
<dbReference type="InterPro" id="IPR041622">
    <property type="entry name" value="SLATT_fungi"/>
</dbReference>
<name>A0A0D0CUA6_9AGAR</name>
<dbReference type="HOGENOM" id="CLU_064546_2_0_1"/>
<sequence length="331" mass="35805">MDYDRENVELHSDGVVGPPPVARSFGSDESGAPRPLSHHSNEAGPSQTLFLASSPPGLNTEEPRRISSPTNFHRPVDGEVEYNPNITRNFSQTRSENQNQHHELPPSSPGHRSGEASRRGTGGPEMPRAMDAAAYSSHSRKSNLDWIVPLGSHSPLREKSSHRAKTVEERLQPTLDEAERERAKYALKAQMTGIALNVAIGMQVLLGALTTALSAATSGRSTSIGVSILGGLATLVASYLARARGSGEPEQSNIKVRDLDQFVRECKAFMLDYGNSDGHEHDEKINTFRQRFEHLLGNGVGSMDPSLSERVLQHLGFAPRNGNPAPASGPV</sequence>